<accession>A0A1K0JDP9</accession>
<name>A0A1K0JDP9_CUPNE</name>
<reference evidence="1" key="1">
    <citation type="submission" date="2016-09" db="EMBL/GenBank/DDBJ databases">
        <authorList>
            <person name="Capua I."/>
            <person name="De Benedictis P."/>
            <person name="Joannis T."/>
            <person name="Lombin L.H."/>
            <person name="Cattoli G."/>
        </authorList>
    </citation>
    <scope>NUCLEOTIDE SEQUENCE</scope>
    <source>
        <strain evidence="1">B9</strain>
    </source>
</reference>
<protein>
    <submittedName>
        <fullName evidence="1">Uncharacterized protein</fullName>
    </submittedName>
</protein>
<dbReference type="EMBL" id="FMSH01000014">
    <property type="protein sequence ID" value="SCU73435.1"/>
    <property type="molecule type" value="Genomic_DNA"/>
</dbReference>
<dbReference type="AlphaFoldDB" id="A0A1K0JDP9"/>
<evidence type="ECO:0000313" key="1">
    <source>
        <dbReference type="EMBL" id="SCU73435.1"/>
    </source>
</evidence>
<gene>
    <name evidence="1" type="ORF">CNECB9_1100026</name>
</gene>
<sequence length="47" mass="4986">MGDTPASLARSFSVGEVIRGPRGGMIALSVLVIAMLPQGCRYHKKTI</sequence>
<organism evidence="1">
    <name type="scientific">Cupriavidus necator</name>
    <name type="common">Alcaligenes eutrophus</name>
    <name type="synonym">Ralstonia eutropha</name>
    <dbReference type="NCBI Taxonomy" id="106590"/>
    <lineage>
        <taxon>Bacteria</taxon>
        <taxon>Pseudomonadati</taxon>
        <taxon>Pseudomonadota</taxon>
        <taxon>Betaproteobacteria</taxon>
        <taxon>Burkholderiales</taxon>
        <taxon>Burkholderiaceae</taxon>
        <taxon>Cupriavidus</taxon>
    </lineage>
</organism>
<proteinExistence type="predicted"/>